<dbReference type="SMART" id="SM00345">
    <property type="entry name" value="HTH_GNTR"/>
    <property type="match status" value="1"/>
</dbReference>
<dbReference type="Gene3D" id="3.90.1150.10">
    <property type="entry name" value="Aspartate Aminotransferase, domain 1"/>
    <property type="match status" value="1"/>
</dbReference>
<dbReference type="GO" id="GO:0008483">
    <property type="term" value="F:transaminase activity"/>
    <property type="evidence" value="ECO:0007669"/>
    <property type="project" value="UniProtKB-KW"/>
</dbReference>
<evidence type="ECO:0000259" key="9">
    <source>
        <dbReference type="PROSITE" id="PS50949"/>
    </source>
</evidence>
<dbReference type="SUPFAM" id="SSF53383">
    <property type="entry name" value="PLP-dependent transferases"/>
    <property type="match status" value="1"/>
</dbReference>
<dbReference type="FunFam" id="3.40.640.10:FF:000023">
    <property type="entry name" value="Transcriptional regulator, GntR family"/>
    <property type="match status" value="1"/>
</dbReference>
<dbReference type="OrthoDB" id="9802328at2"/>
<dbReference type="PATRIC" id="fig|1423807.3.peg.1832"/>
<dbReference type="AlphaFoldDB" id="A0A0R1VVH8"/>
<dbReference type="CDD" id="cd00609">
    <property type="entry name" value="AAT_like"/>
    <property type="match status" value="1"/>
</dbReference>
<keyword evidence="5" id="KW-0663">Pyridoxal phosphate</keyword>
<evidence type="ECO:0000256" key="4">
    <source>
        <dbReference type="ARBA" id="ARBA00022679"/>
    </source>
</evidence>
<dbReference type="InterPro" id="IPR004839">
    <property type="entry name" value="Aminotransferase_I/II_large"/>
</dbReference>
<evidence type="ECO:0000313" key="11">
    <source>
        <dbReference type="Proteomes" id="UP000051820"/>
    </source>
</evidence>
<dbReference type="Pfam" id="PF00155">
    <property type="entry name" value="Aminotran_1_2"/>
    <property type="match status" value="1"/>
</dbReference>
<dbReference type="GO" id="GO:0003700">
    <property type="term" value="F:DNA-binding transcription factor activity"/>
    <property type="evidence" value="ECO:0007669"/>
    <property type="project" value="InterPro"/>
</dbReference>
<dbReference type="PRINTS" id="PR00035">
    <property type="entry name" value="HTHGNTR"/>
</dbReference>
<dbReference type="PANTHER" id="PTHR46577:SF2">
    <property type="entry name" value="TRANSCRIPTIONAL REGULATORY PROTEIN"/>
    <property type="match status" value="1"/>
</dbReference>
<dbReference type="FunFam" id="1.10.10.10:FF:000079">
    <property type="entry name" value="GntR family transcriptional regulator"/>
    <property type="match status" value="1"/>
</dbReference>
<dbReference type="InterPro" id="IPR015424">
    <property type="entry name" value="PyrdxlP-dep_Trfase"/>
</dbReference>
<comment type="cofactor">
    <cofactor evidence="1">
        <name>pyridoxal 5'-phosphate</name>
        <dbReference type="ChEBI" id="CHEBI:597326"/>
    </cofactor>
</comment>
<dbReference type="InterPro" id="IPR051446">
    <property type="entry name" value="HTH_trans_reg/aminotransferase"/>
</dbReference>
<dbReference type="RefSeq" id="WP_010622513.1">
    <property type="nucleotide sequence ID" value="NZ_AZGF01000041.1"/>
</dbReference>
<feature type="domain" description="HTH gntR-type" evidence="9">
    <location>
        <begin position="19"/>
        <end position="87"/>
    </location>
</feature>
<dbReference type="PANTHER" id="PTHR46577">
    <property type="entry name" value="HTH-TYPE TRANSCRIPTIONAL REGULATORY PROTEIN GABR"/>
    <property type="match status" value="1"/>
</dbReference>
<proteinExistence type="inferred from homology"/>
<name>A0A0R1VVH8_9LACO</name>
<evidence type="ECO:0000256" key="8">
    <source>
        <dbReference type="ARBA" id="ARBA00023163"/>
    </source>
</evidence>
<reference evidence="10 11" key="1">
    <citation type="journal article" date="2015" name="Genome Announc.">
        <title>Expanding the biotechnology potential of lactobacilli through comparative genomics of 213 strains and associated genera.</title>
        <authorList>
            <person name="Sun Z."/>
            <person name="Harris H.M."/>
            <person name="McCann A."/>
            <person name="Guo C."/>
            <person name="Argimon S."/>
            <person name="Zhang W."/>
            <person name="Yang X."/>
            <person name="Jeffery I.B."/>
            <person name="Cooney J.C."/>
            <person name="Kagawa T.F."/>
            <person name="Liu W."/>
            <person name="Song Y."/>
            <person name="Salvetti E."/>
            <person name="Wrobel A."/>
            <person name="Rasinkangas P."/>
            <person name="Parkhill J."/>
            <person name="Rea M.C."/>
            <person name="O'Sullivan O."/>
            <person name="Ritari J."/>
            <person name="Douillard F.P."/>
            <person name="Paul Ross R."/>
            <person name="Yang R."/>
            <person name="Briner A.E."/>
            <person name="Felis G.E."/>
            <person name="de Vos W.M."/>
            <person name="Barrangou R."/>
            <person name="Klaenhammer T.R."/>
            <person name="Caufield P.W."/>
            <person name="Cui Y."/>
            <person name="Zhang H."/>
            <person name="O'Toole P.W."/>
        </authorList>
    </citation>
    <scope>NUCLEOTIDE SEQUENCE [LARGE SCALE GENOMIC DNA]</scope>
    <source>
        <strain evidence="10 11">DSM 5007</strain>
    </source>
</reference>
<gene>
    <name evidence="10" type="ORF">FD16_GL001789</name>
</gene>
<dbReference type="GO" id="GO:0030170">
    <property type="term" value="F:pyridoxal phosphate binding"/>
    <property type="evidence" value="ECO:0007669"/>
    <property type="project" value="InterPro"/>
</dbReference>
<keyword evidence="3 10" id="KW-0032">Aminotransferase</keyword>
<dbReference type="GO" id="GO:0003677">
    <property type="term" value="F:DNA binding"/>
    <property type="evidence" value="ECO:0007669"/>
    <property type="project" value="UniProtKB-KW"/>
</dbReference>
<dbReference type="InterPro" id="IPR036390">
    <property type="entry name" value="WH_DNA-bd_sf"/>
</dbReference>
<evidence type="ECO:0000256" key="1">
    <source>
        <dbReference type="ARBA" id="ARBA00001933"/>
    </source>
</evidence>
<dbReference type="InterPro" id="IPR015422">
    <property type="entry name" value="PyrdxlP-dep_Trfase_small"/>
</dbReference>
<dbReference type="SUPFAM" id="SSF46785">
    <property type="entry name" value="Winged helix' DNA-binding domain"/>
    <property type="match status" value="1"/>
</dbReference>
<dbReference type="PROSITE" id="PS50949">
    <property type="entry name" value="HTH_GNTR"/>
    <property type="match status" value="1"/>
</dbReference>
<protein>
    <submittedName>
        <fullName evidence="10">Multiple substrate aminotransferase</fullName>
    </submittedName>
</protein>
<evidence type="ECO:0000256" key="7">
    <source>
        <dbReference type="ARBA" id="ARBA00023125"/>
    </source>
</evidence>
<accession>A0A0R1VVH8</accession>
<sequence>MTNIEPVQIDWKPDKQSQVPIYRQIVQLICAKIASGEWAVGTRLPSQRSLSQSLGVNRSTITTAIDELTSYGIIAGSRGAGTRVISNTWSLMLPTDTSWNHLVSSGFFKQNNQIIQSINRLEFDPSMVRLGTGELDPRLFPTKMWKTILQRLGNNISQLGYLEPLGLLELRQAIVAHMATLGVKTTPANILITSGALQALQLISVSLLQRGSTVITEQPTYIKSLQVFQSEGMELAGVPMDNDGLKYWQMQELMKKSNHKQILYTIPTNQNPSGITMSSQRRSELLKFCVDHQLPIIEDGAYHELCYNQQPATLKSMDDRGMVIYLGSASKTLAPGLRIGWMVAPEPIVQRLGDVKMQMDYGASSVSQWIFREFLTSGLYEQHLDELKTTLKNRRDNALQTLDRYFTDLATWHRPAGGFYIWLTLKKHLHMDQLFKQATENNILLNPGDVYDYHYNHSLRLSFAYTDESEFTTAAIKLAKIIKKLS</sequence>
<comment type="similarity">
    <text evidence="2">In the C-terminal section; belongs to the class-I pyridoxal-phosphate-dependent aminotransferase family.</text>
</comment>
<dbReference type="Gene3D" id="3.40.640.10">
    <property type="entry name" value="Type I PLP-dependent aspartate aminotransferase-like (Major domain)"/>
    <property type="match status" value="1"/>
</dbReference>
<keyword evidence="6" id="KW-0805">Transcription regulation</keyword>
<dbReference type="EMBL" id="AZGF01000041">
    <property type="protein sequence ID" value="KRM09437.1"/>
    <property type="molecule type" value="Genomic_DNA"/>
</dbReference>
<keyword evidence="8" id="KW-0804">Transcription</keyword>
<dbReference type="eggNOG" id="COG1167">
    <property type="taxonomic scope" value="Bacteria"/>
</dbReference>
<dbReference type="Proteomes" id="UP000051820">
    <property type="component" value="Unassembled WGS sequence"/>
</dbReference>
<dbReference type="STRING" id="1423807.FD16_GL001789"/>
<dbReference type="InterPro" id="IPR015421">
    <property type="entry name" value="PyrdxlP-dep_Trfase_major"/>
</dbReference>
<dbReference type="InterPro" id="IPR036388">
    <property type="entry name" value="WH-like_DNA-bd_sf"/>
</dbReference>
<keyword evidence="4 10" id="KW-0808">Transferase</keyword>
<evidence type="ECO:0000313" key="10">
    <source>
        <dbReference type="EMBL" id="KRM09437.1"/>
    </source>
</evidence>
<dbReference type="CDD" id="cd07377">
    <property type="entry name" value="WHTH_GntR"/>
    <property type="match status" value="1"/>
</dbReference>
<dbReference type="Pfam" id="PF00392">
    <property type="entry name" value="GntR"/>
    <property type="match status" value="1"/>
</dbReference>
<keyword evidence="11" id="KW-1185">Reference proteome</keyword>
<evidence type="ECO:0000256" key="2">
    <source>
        <dbReference type="ARBA" id="ARBA00005384"/>
    </source>
</evidence>
<comment type="caution">
    <text evidence="10">The sequence shown here is derived from an EMBL/GenBank/DDBJ whole genome shotgun (WGS) entry which is preliminary data.</text>
</comment>
<evidence type="ECO:0000256" key="5">
    <source>
        <dbReference type="ARBA" id="ARBA00022898"/>
    </source>
</evidence>
<dbReference type="Gene3D" id="1.10.10.10">
    <property type="entry name" value="Winged helix-like DNA-binding domain superfamily/Winged helix DNA-binding domain"/>
    <property type="match status" value="1"/>
</dbReference>
<evidence type="ECO:0000256" key="6">
    <source>
        <dbReference type="ARBA" id="ARBA00023015"/>
    </source>
</evidence>
<keyword evidence="7" id="KW-0238">DNA-binding</keyword>
<organism evidence="10 11">
    <name type="scientific">Paucilactobacillus suebicus DSM 5007 = KCTC 3549</name>
    <dbReference type="NCBI Taxonomy" id="1423807"/>
    <lineage>
        <taxon>Bacteria</taxon>
        <taxon>Bacillati</taxon>
        <taxon>Bacillota</taxon>
        <taxon>Bacilli</taxon>
        <taxon>Lactobacillales</taxon>
        <taxon>Lactobacillaceae</taxon>
        <taxon>Paucilactobacillus</taxon>
    </lineage>
</organism>
<evidence type="ECO:0000256" key="3">
    <source>
        <dbReference type="ARBA" id="ARBA00022576"/>
    </source>
</evidence>
<dbReference type="InterPro" id="IPR000524">
    <property type="entry name" value="Tscrpt_reg_HTH_GntR"/>
</dbReference>